<dbReference type="PANTHER" id="PTHR15184:SF81">
    <property type="entry name" value="FLAGELLUM-SPECIFIC ATP SYNTHASE"/>
    <property type="match status" value="1"/>
</dbReference>
<dbReference type="RefSeq" id="WP_007670238.1">
    <property type="nucleotide sequence ID" value="NZ_CAKW01000059.1"/>
</dbReference>
<dbReference type="InterPro" id="IPR040627">
    <property type="entry name" value="T3SS_ATPase_C"/>
</dbReference>
<dbReference type="GO" id="GO:0008564">
    <property type="term" value="F:protein-exporting ATPase activity"/>
    <property type="evidence" value="ECO:0007669"/>
    <property type="project" value="UniProtKB-EC"/>
</dbReference>
<name>K7ZZD0_9ENTR</name>
<dbReference type="Pfam" id="PF00006">
    <property type="entry name" value="ATP-synt_ab"/>
    <property type="match status" value="1"/>
</dbReference>
<keyword evidence="7" id="KW-0547">Nucleotide-binding</keyword>
<evidence type="ECO:0000256" key="3">
    <source>
        <dbReference type="ARBA" id="ARBA00012473"/>
    </source>
</evidence>
<dbReference type="Gene3D" id="3.40.50.12240">
    <property type="match status" value="1"/>
</dbReference>
<dbReference type="CDD" id="cd01136">
    <property type="entry name" value="ATPase_flagellum-secretory_path_III"/>
    <property type="match status" value="1"/>
</dbReference>
<evidence type="ECO:0000313" key="19">
    <source>
        <dbReference type="EMBL" id="ALB63212.1"/>
    </source>
</evidence>
<keyword evidence="10" id="KW-0067">ATP-binding</keyword>
<evidence type="ECO:0000256" key="16">
    <source>
        <dbReference type="ARBA" id="ARBA00034006"/>
    </source>
</evidence>
<dbReference type="InterPro" id="IPR005714">
    <property type="entry name" value="ATPase_T3SS_FliI/YscN"/>
</dbReference>
<dbReference type="InterPro" id="IPR020003">
    <property type="entry name" value="ATPase_a/bsu_AS"/>
</dbReference>
<comment type="similarity">
    <text evidence="2">Belongs to the ATPase alpha/beta chains family.</text>
</comment>
<evidence type="ECO:0000256" key="5">
    <source>
        <dbReference type="ARBA" id="ARBA00022448"/>
    </source>
</evidence>
<keyword evidence="5" id="KW-0813">Transport</keyword>
<dbReference type="GO" id="GO:0030254">
    <property type="term" value="P:protein secretion by the type III secretion system"/>
    <property type="evidence" value="ECO:0007669"/>
    <property type="project" value="InterPro"/>
</dbReference>
<dbReference type="GO" id="GO:0005737">
    <property type="term" value="C:cytoplasm"/>
    <property type="evidence" value="ECO:0007669"/>
    <property type="project" value="UniProtKB-SubCell"/>
</dbReference>
<dbReference type="AlphaFoldDB" id="K7ZZD0"/>
<evidence type="ECO:0000256" key="17">
    <source>
        <dbReference type="ARBA" id="ARBA00037170"/>
    </source>
</evidence>
<keyword evidence="13" id="KW-0406">Ion transport</keyword>
<evidence type="ECO:0000256" key="8">
    <source>
        <dbReference type="ARBA" id="ARBA00022781"/>
    </source>
</evidence>
<dbReference type="Proteomes" id="UP000067320">
    <property type="component" value="Chromosome"/>
</dbReference>
<dbReference type="GO" id="GO:0046933">
    <property type="term" value="F:proton-transporting ATP synthase activity, rotational mechanism"/>
    <property type="evidence" value="ECO:0007669"/>
    <property type="project" value="TreeGrafter"/>
</dbReference>
<dbReference type="GO" id="GO:0071973">
    <property type="term" value="P:bacterial-type flagellum-dependent cell motility"/>
    <property type="evidence" value="ECO:0007669"/>
    <property type="project" value="InterPro"/>
</dbReference>
<evidence type="ECO:0000256" key="6">
    <source>
        <dbReference type="ARBA" id="ARBA00022490"/>
    </source>
</evidence>
<keyword evidence="19" id="KW-0378">Hydrolase</keyword>
<reference evidence="22" key="2">
    <citation type="submission" date="2015-09" db="EMBL/GenBank/DDBJ databases">
        <title>Cronobacter genome sequencing and assembly.</title>
        <authorList>
            <person name="Descombes P."/>
            <person name="Baert L."/>
            <person name="Ngom-Bru C."/>
            <person name="Barretto C."/>
        </authorList>
    </citation>
    <scope>NUCLEOTIDE SEQUENCE [LARGE SCALE GENOMIC DNA]</scope>
    <source>
        <strain evidence="22">LMG 26250</strain>
    </source>
</reference>
<dbReference type="eggNOG" id="COG1157">
    <property type="taxonomic scope" value="Bacteria"/>
</dbReference>
<evidence type="ECO:0000256" key="9">
    <source>
        <dbReference type="ARBA" id="ARBA00022795"/>
    </source>
</evidence>
<keyword evidence="8" id="KW-0375">Hydrogen ion transport</keyword>
<feature type="domain" description="AAA+ ATPase" evidence="18">
    <location>
        <begin position="174"/>
        <end position="357"/>
    </location>
</feature>
<keyword evidence="9" id="KW-1005">Bacterial flagellum biogenesis</keyword>
<evidence type="ECO:0000256" key="2">
    <source>
        <dbReference type="ARBA" id="ARBA00008936"/>
    </source>
</evidence>
<evidence type="ECO:0000256" key="1">
    <source>
        <dbReference type="ARBA" id="ARBA00004496"/>
    </source>
</evidence>
<dbReference type="CDD" id="cd18117">
    <property type="entry name" value="ATP-synt_flagellum-secretory_path_III_N"/>
    <property type="match status" value="1"/>
</dbReference>
<dbReference type="InterPro" id="IPR027417">
    <property type="entry name" value="P-loop_NTPase"/>
</dbReference>
<comment type="catalytic activity">
    <reaction evidence="16">
        <text>ATP + H2O + cellular proteinSide 1 = ADP + phosphate + cellular proteinSide 2.</text>
        <dbReference type="EC" id="7.4.2.8"/>
    </reaction>
</comment>
<proteinExistence type="inferred from homology"/>
<dbReference type="EMBL" id="CAKW01000059">
    <property type="protein sequence ID" value="CCJ72128.1"/>
    <property type="molecule type" value="Genomic_DNA"/>
</dbReference>
<dbReference type="STRING" id="1073999.AFK62_12165"/>
<evidence type="ECO:0000256" key="4">
    <source>
        <dbReference type="ARBA" id="ARBA00020580"/>
    </source>
</evidence>
<keyword evidence="22" id="KW-1185">Reference proteome</keyword>
<dbReference type="GO" id="GO:0016887">
    <property type="term" value="F:ATP hydrolysis activity"/>
    <property type="evidence" value="ECO:0007669"/>
    <property type="project" value="InterPro"/>
</dbReference>
<evidence type="ECO:0000313" key="22">
    <source>
        <dbReference type="Proteomes" id="UP000067320"/>
    </source>
</evidence>
<evidence type="ECO:0000256" key="10">
    <source>
        <dbReference type="ARBA" id="ARBA00022840"/>
    </source>
</evidence>
<evidence type="ECO:0000256" key="14">
    <source>
        <dbReference type="ARBA" id="ARBA00023225"/>
    </source>
</evidence>
<dbReference type="EC" id="7.1.2.2" evidence="3"/>
<comment type="function">
    <text evidence="17">Probable catalytic subunit of a protein translocase for flagellum-specific export, or a proton translocase involved in local circuits at the flagellum. May be involved in a specialized protein export pathway that proceeds without signal peptide cleavage.</text>
</comment>
<dbReference type="GO" id="GO:0005524">
    <property type="term" value="F:ATP binding"/>
    <property type="evidence" value="ECO:0007669"/>
    <property type="project" value="UniProtKB-KW"/>
</dbReference>
<dbReference type="SUPFAM" id="SSF52540">
    <property type="entry name" value="P-loop containing nucleoside triphosphate hydrolases"/>
    <property type="match status" value="1"/>
</dbReference>
<evidence type="ECO:0000313" key="21">
    <source>
        <dbReference type="Proteomes" id="UP000009340"/>
    </source>
</evidence>
<reference evidence="19 22" key="3">
    <citation type="journal article" date="2016" name="Genome Announc.">
        <title>Fully Closed Genome Sequences of Five Type Strains of the Genus Cronobacter and One Cronobacter sakazakii Strain.</title>
        <authorList>
            <person name="Moine D."/>
            <person name="Kassam M."/>
            <person name="Baert L."/>
            <person name="Tang Y."/>
            <person name="Barretto C."/>
            <person name="Ngom Bru C."/>
            <person name="Klijn A."/>
            <person name="Descombes P."/>
        </authorList>
    </citation>
    <scope>NUCLEOTIDE SEQUENCE [LARGE SCALE GENOMIC DNA]</scope>
    <source>
        <strain evidence="19 22">LMG 26250</strain>
    </source>
</reference>
<keyword evidence="15" id="KW-0066">ATP synthesis</keyword>
<dbReference type="InterPro" id="IPR003593">
    <property type="entry name" value="AAA+_ATPase"/>
</dbReference>
<dbReference type="OrthoDB" id="9148544at2"/>
<evidence type="ECO:0000259" key="18">
    <source>
        <dbReference type="SMART" id="SM00382"/>
    </source>
</evidence>
<evidence type="ECO:0000256" key="15">
    <source>
        <dbReference type="ARBA" id="ARBA00023310"/>
    </source>
</evidence>
<dbReference type="GO" id="GO:0030257">
    <property type="term" value="C:type III protein secretion system complex"/>
    <property type="evidence" value="ECO:0007669"/>
    <property type="project" value="InterPro"/>
</dbReference>
<sequence>MTARLTRWLNTLDNFETKMAQLPSVRRYGRLTRATGLVLEATGLQLPLGATCIIERQEGTQLQEVESEVVGFNGQKLFLMPLEEVEGILPGARVYARAAHGEGLQSSKQLPLGPQLLGRVLDGAGKPLDGLPSPDTETTGALMTPPFNPLQRTPIEDVLDVGVRPINALLTVGRGQRMGLFAGSGVGKSVLLGMMARYTQADVIVVGLIGERGREVKDFIENILGAEGRARSVVIAAPADVSPLLRMQGAAYATRIAEDFRDRGQHVLLIMDSLTRYAMAQREIALAIGEPPATKGYPPSVFAKLPALVERAGNGITGGGSITAFYTVLTEGDDQQDPIADSARAILDGHIVLSRRLAEAGHYPAIDIEASISRVMTSIISEQHYARVRTFKQLLSSFQRNRDLVSVGAYAKGSDPMLDRAITLWPQLEAFLQQGIYERSGVEDALQALELIFPSV</sequence>
<dbReference type="PROSITE" id="PS00152">
    <property type="entry name" value="ATPASE_ALPHA_BETA"/>
    <property type="match status" value="1"/>
</dbReference>
<keyword evidence="14" id="KW-1006">Bacterial flagellum protein export</keyword>
<accession>K7ZZD0</accession>
<evidence type="ECO:0000313" key="20">
    <source>
        <dbReference type="EMBL" id="CCJ72128.1"/>
    </source>
</evidence>
<dbReference type="SMART" id="SM00382">
    <property type="entry name" value="AAA"/>
    <property type="match status" value="1"/>
</dbReference>
<organism evidence="20 21">
    <name type="scientific">Cronobacter condimenti 1330</name>
    <dbReference type="NCBI Taxonomy" id="1073999"/>
    <lineage>
        <taxon>Bacteria</taxon>
        <taxon>Pseudomonadati</taxon>
        <taxon>Pseudomonadota</taxon>
        <taxon>Gammaproteobacteria</taxon>
        <taxon>Enterobacterales</taxon>
        <taxon>Enterobacteriaceae</taxon>
        <taxon>Cronobacter</taxon>
    </lineage>
</organism>
<dbReference type="KEGG" id="ccon:AFK62_12165"/>
<dbReference type="EMBL" id="CP012264">
    <property type="protein sequence ID" value="ALB63212.1"/>
    <property type="molecule type" value="Genomic_DNA"/>
</dbReference>
<dbReference type="PATRIC" id="fig|1073999.7.peg.2555"/>
<evidence type="ECO:0000256" key="13">
    <source>
        <dbReference type="ARBA" id="ARBA00023065"/>
    </source>
</evidence>
<dbReference type="PANTHER" id="PTHR15184">
    <property type="entry name" value="ATP SYNTHASE"/>
    <property type="match status" value="1"/>
</dbReference>
<dbReference type="GO" id="GO:0044780">
    <property type="term" value="P:bacterial-type flagellum assembly"/>
    <property type="evidence" value="ECO:0007669"/>
    <property type="project" value="InterPro"/>
</dbReference>
<evidence type="ECO:0000256" key="11">
    <source>
        <dbReference type="ARBA" id="ARBA00022927"/>
    </source>
</evidence>
<comment type="subcellular location">
    <subcellularLocation>
        <location evidence="1">Cytoplasm</location>
    </subcellularLocation>
</comment>
<dbReference type="InterPro" id="IPR050053">
    <property type="entry name" value="ATPase_alpha/beta_chains"/>
</dbReference>
<dbReference type="InterPro" id="IPR000194">
    <property type="entry name" value="ATPase_F1/V1/A1_a/bsu_nucl-bd"/>
</dbReference>
<evidence type="ECO:0000256" key="7">
    <source>
        <dbReference type="ARBA" id="ARBA00022741"/>
    </source>
</evidence>
<dbReference type="NCBIfam" id="TIGR03496">
    <property type="entry name" value="FliI_clade1"/>
    <property type="match status" value="1"/>
</dbReference>
<gene>
    <name evidence="19" type="primary">fliI</name>
    <name evidence="19" type="ORF">AFK62_12165</name>
    <name evidence="20" type="ORF">BN137_1483</name>
</gene>
<dbReference type="Proteomes" id="UP000009340">
    <property type="component" value="Unassembled WGS sequence"/>
</dbReference>
<keyword evidence="6" id="KW-0963">Cytoplasm</keyword>
<dbReference type="NCBIfam" id="TIGR01026">
    <property type="entry name" value="fliI_yscN"/>
    <property type="match status" value="1"/>
</dbReference>
<dbReference type="Pfam" id="PF18269">
    <property type="entry name" value="T3SS_ATPase_C"/>
    <property type="match status" value="1"/>
</dbReference>
<keyword evidence="11" id="KW-0653">Protein transport</keyword>
<dbReference type="FunFam" id="3.40.50.12240:FF:000002">
    <property type="entry name" value="Flagellum-specific ATP synthase FliI"/>
    <property type="match status" value="1"/>
</dbReference>
<evidence type="ECO:0000256" key="12">
    <source>
        <dbReference type="ARBA" id="ARBA00022967"/>
    </source>
</evidence>
<dbReference type="InterPro" id="IPR020005">
    <property type="entry name" value="FliI_clade1"/>
</dbReference>
<reference evidence="20" key="1">
    <citation type="submission" date="2012-07" db="EMBL/GenBank/DDBJ databases">
        <authorList>
            <person name="Cummings C."/>
        </authorList>
    </citation>
    <scope>NUCLEOTIDE SEQUENCE</scope>
    <source>
        <strain evidence="20">1330</strain>
    </source>
</reference>
<protein>
    <recommendedName>
        <fullName evidence="4">Flagellum-specific ATP synthase</fullName>
        <ecNumber evidence="3">7.1.2.2</ecNumber>
    </recommendedName>
</protein>
<keyword evidence="12" id="KW-1278">Translocase</keyword>
<dbReference type="CDD" id="cd18114">
    <property type="entry name" value="ATP-synt_flagellum-secretory_path_III_C"/>
    <property type="match status" value="1"/>
</dbReference>